<evidence type="ECO:0000256" key="1">
    <source>
        <dbReference type="ARBA" id="ARBA00006739"/>
    </source>
</evidence>
<evidence type="ECO:0000259" key="4">
    <source>
        <dbReference type="Pfam" id="PF00535"/>
    </source>
</evidence>
<dbReference type="PANTHER" id="PTHR43685">
    <property type="entry name" value="GLYCOSYLTRANSFERASE"/>
    <property type="match status" value="1"/>
</dbReference>
<dbReference type="InterPro" id="IPR029044">
    <property type="entry name" value="Nucleotide-diphossugar_trans"/>
</dbReference>
<evidence type="ECO:0000256" key="3">
    <source>
        <dbReference type="ARBA" id="ARBA00022679"/>
    </source>
</evidence>
<dbReference type="PANTHER" id="PTHR43685:SF5">
    <property type="entry name" value="GLYCOSYLTRANSFERASE EPSE-RELATED"/>
    <property type="match status" value="1"/>
</dbReference>
<proteinExistence type="inferred from homology"/>
<evidence type="ECO:0000256" key="2">
    <source>
        <dbReference type="ARBA" id="ARBA00022676"/>
    </source>
</evidence>
<evidence type="ECO:0000313" key="6">
    <source>
        <dbReference type="Proteomes" id="UP000307943"/>
    </source>
</evidence>
<dbReference type="GO" id="GO:0016757">
    <property type="term" value="F:glycosyltransferase activity"/>
    <property type="evidence" value="ECO:0007669"/>
    <property type="project" value="UniProtKB-KW"/>
</dbReference>
<evidence type="ECO:0000313" key="5">
    <source>
        <dbReference type="EMBL" id="TNJ66534.1"/>
    </source>
</evidence>
<dbReference type="Gene3D" id="3.90.550.10">
    <property type="entry name" value="Spore Coat Polysaccharide Biosynthesis Protein SpsA, Chain A"/>
    <property type="match status" value="1"/>
</dbReference>
<protein>
    <submittedName>
        <fullName evidence="5">Glycosyltransferase family 2 protein</fullName>
    </submittedName>
</protein>
<dbReference type="InterPro" id="IPR050834">
    <property type="entry name" value="Glycosyltransf_2"/>
</dbReference>
<comment type="similarity">
    <text evidence="1">Belongs to the glycosyltransferase 2 family.</text>
</comment>
<dbReference type="AlphaFoldDB" id="A0A5C4TBS6"/>
<sequence length="325" mass="37109">MKISVVMAVYNGADYLEQSVNSILAQTYGNFEFIIVDDGSTDGTWEILSGITDTRIRKYRLPANCGTPIALNIAVEEAEGEWIAIQDADDISLPDRLTVQADYIREHPELIVVGSRISCIGESGIDPARLRRVESNLNYGLSRDELYRNRYFVCALCHGTALYSRARFFRAGGYDSVYRITHDYDLWLKLFQLGPIEKIDRVLYRYRVHSGSLSHHDGMATYTEKLSCGIRRLRQFEYGHRTGPIRVIVFANKGLIQMMANNVVPHCPVQVRSYYENQLHADTAWSLFNRGEVDGIILLQNPDRKALADYFQNKGMVINQHLFQL</sequence>
<accession>A0A5C4TBS6</accession>
<dbReference type="RefSeq" id="WP_139601998.1">
    <property type="nucleotide sequence ID" value="NZ_VDCQ01000010.1"/>
</dbReference>
<keyword evidence="2" id="KW-0328">Glycosyltransferase</keyword>
<name>A0A5C4TBS6_9BACL</name>
<feature type="domain" description="Glycosyltransferase 2-like" evidence="4">
    <location>
        <begin position="4"/>
        <end position="157"/>
    </location>
</feature>
<gene>
    <name evidence="5" type="ORF">FE784_09720</name>
</gene>
<reference evidence="5 6" key="1">
    <citation type="submission" date="2019-05" db="EMBL/GenBank/DDBJ databases">
        <title>We sequenced the genome of Paenibacillus hemerocallicola KCTC 33185 for further insight into its adaptation and study the phylogeny of Paenibacillus.</title>
        <authorList>
            <person name="Narsing Rao M.P."/>
        </authorList>
    </citation>
    <scope>NUCLEOTIDE SEQUENCE [LARGE SCALE GENOMIC DNA]</scope>
    <source>
        <strain evidence="5 6">KCTC 33185</strain>
    </source>
</reference>
<organism evidence="5 6">
    <name type="scientific">Paenibacillus hemerocallicola</name>
    <dbReference type="NCBI Taxonomy" id="1172614"/>
    <lineage>
        <taxon>Bacteria</taxon>
        <taxon>Bacillati</taxon>
        <taxon>Bacillota</taxon>
        <taxon>Bacilli</taxon>
        <taxon>Bacillales</taxon>
        <taxon>Paenibacillaceae</taxon>
        <taxon>Paenibacillus</taxon>
    </lineage>
</organism>
<dbReference type="OrthoDB" id="9815829at2"/>
<dbReference type="SUPFAM" id="SSF53448">
    <property type="entry name" value="Nucleotide-diphospho-sugar transferases"/>
    <property type="match status" value="1"/>
</dbReference>
<dbReference type="EMBL" id="VDCQ01000010">
    <property type="protein sequence ID" value="TNJ66534.1"/>
    <property type="molecule type" value="Genomic_DNA"/>
</dbReference>
<dbReference type="Pfam" id="PF00535">
    <property type="entry name" value="Glycos_transf_2"/>
    <property type="match status" value="1"/>
</dbReference>
<comment type="caution">
    <text evidence="5">The sequence shown here is derived from an EMBL/GenBank/DDBJ whole genome shotgun (WGS) entry which is preliminary data.</text>
</comment>
<dbReference type="Proteomes" id="UP000307943">
    <property type="component" value="Unassembled WGS sequence"/>
</dbReference>
<dbReference type="InterPro" id="IPR001173">
    <property type="entry name" value="Glyco_trans_2-like"/>
</dbReference>
<keyword evidence="6" id="KW-1185">Reference proteome</keyword>
<keyword evidence="3 5" id="KW-0808">Transferase</keyword>